<dbReference type="AlphaFoldDB" id="A0AAW0BV37"/>
<proteinExistence type="predicted"/>
<organism evidence="1 2">
    <name type="scientific">Favolaschia claudopus</name>
    <dbReference type="NCBI Taxonomy" id="2862362"/>
    <lineage>
        <taxon>Eukaryota</taxon>
        <taxon>Fungi</taxon>
        <taxon>Dikarya</taxon>
        <taxon>Basidiomycota</taxon>
        <taxon>Agaricomycotina</taxon>
        <taxon>Agaricomycetes</taxon>
        <taxon>Agaricomycetidae</taxon>
        <taxon>Agaricales</taxon>
        <taxon>Marasmiineae</taxon>
        <taxon>Mycenaceae</taxon>
        <taxon>Favolaschia</taxon>
    </lineage>
</organism>
<evidence type="ECO:0000313" key="2">
    <source>
        <dbReference type="Proteomes" id="UP001362999"/>
    </source>
</evidence>
<accession>A0AAW0BV37</accession>
<protein>
    <submittedName>
        <fullName evidence="1">Uncharacterized protein</fullName>
    </submittedName>
</protein>
<dbReference type="Proteomes" id="UP001362999">
    <property type="component" value="Unassembled WGS sequence"/>
</dbReference>
<keyword evidence="2" id="KW-1185">Reference proteome</keyword>
<reference evidence="1 2" key="1">
    <citation type="journal article" date="2024" name="J Genomics">
        <title>Draft genome sequencing and assembly of Favolaschia claudopus CIRM-BRFM 2984 isolated from oak limbs.</title>
        <authorList>
            <person name="Navarro D."/>
            <person name="Drula E."/>
            <person name="Chaduli D."/>
            <person name="Cazenave R."/>
            <person name="Ahrendt S."/>
            <person name="Wang J."/>
            <person name="Lipzen A."/>
            <person name="Daum C."/>
            <person name="Barry K."/>
            <person name="Grigoriev I.V."/>
            <person name="Favel A."/>
            <person name="Rosso M.N."/>
            <person name="Martin F."/>
        </authorList>
    </citation>
    <scope>NUCLEOTIDE SEQUENCE [LARGE SCALE GENOMIC DNA]</scope>
    <source>
        <strain evidence="1 2">CIRM-BRFM 2984</strain>
    </source>
</reference>
<name>A0AAW0BV37_9AGAR</name>
<sequence>MNYHRGIQNLHLALTTSAVHTLDIQGPPKMFDEIWPNLDASVLQNLSLFIPWARMPQNTPYPGPDFELRAPQLRSVSLSNFVVSWDATILTNLTRLRLHLSTSQFAPSMSQILEMLSCSPKLLELNLIHVIEASSRLPSSESVAVVALSHLAAFVLDEDIRNTVFLLRHLVVPAACALTLKVFHRTQHELSDLGSSICASPPMVRLCVEGEPTSIVIRGYTESGSASPHRQIALRTGGGYSAKEIASIAGTFLESSTLSTATTLELIFPNPHSAAIPVEGWQLFLESFEAVKSFVVKPTTPHNLLMALSQSAQILLPRLRNLELQRLDSCAKCLVDSGKSAGTRLGSWWQKIEVIDVAETAVLEALLICLQTRQLLGSKIHSLRITHNGQWSAEDLVPLHSVVNSISCCIL</sequence>
<gene>
    <name evidence="1" type="ORF">R3P38DRAFT_2929785</name>
</gene>
<evidence type="ECO:0000313" key="1">
    <source>
        <dbReference type="EMBL" id="KAK7030662.1"/>
    </source>
</evidence>
<comment type="caution">
    <text evidence="1">The sequence shown here is derived from an EMBL/GenBank/DDBJ whole genome shotgun (WGS) entry which is preliminary data.</text>
</comment>
<dbReference type="EMBL" id="JAWWNJ010000025">
    <property type="protein sequence ID" value="KAK7030662.1"/>
    <property type="molecule type" value="Genomic_DNA"/>
</dbReference>